<organism evidence="2 3">
    <name type="scientific">Pseudoxanthomonas japonensis</name>
    <dbReference type="NCBI Taxonomy" id="69284"/>
    <lineage>
        <taxon>Bacteria</taxon>
        <taxon>Pseudomonadati</taxon>
        <taxon>Pseudomonadota</taxon>
        <taxon>Gammaproteobacteria</taxon>
        <taxon>Lysobacterales</taxon>
        <taxon>Lysobacteraceae</taxon>
        <taxon>Pseudoxanthomonas</taxon>
    </lineage>
</organism>
<sequence length="80" mass="9445">MQKDDYWFQAKRYGWGWGLPLRWQGWVVYGVALVLLVSVFLFFPPHRNVAPFLIGTWAVLLALVAVCWLKGEPPRWRWGK</sequence>
<accession>A0ABQ6ZCC5</accession>
<evidence type="ECO:0000313" key="2">
    <source>
        <dbReference type="EMBL" id="KAF1720643.1"/>
    </source>
</evidence>
<keyword evidence="3" id="KW-1185">Reference proteome</keyword>
<keyword evidence="1" id="KW-1133">Transmembrane helix</keyword>
<feature type="transmembrane region" description="Helical" evidence="1">
    <location>
        <begin position="49"/>
        <end position="69"/>
    </location>
</feature>
<evidence type="ECO:0000313" key="3">
    <source>
        <dbReference type="Proteomes" id="UP000781710"/>
    </source>
</evidence>
<keyword evidence="1" id="KW-0472">Membrane</keyword>
<dbReference type="RefSeq" id="WP_162339344.1">
    <property type="nucleotide sequence ID" value="NZ_JBHSRQ010000030.1"/>
</dbReference>
<comment type="caution">
    <text evidence="2">The sequence shown here is derived from an EMBL/GenBank/DDBJ whole genome shotgun (WGS) entry which is preliminary data.</text>
</comment>
<gene>
    <name evidence="2" type="ORF">CSC78_18510</name>
</gene>
<dbReference type="Proteomes" id="UP000781710">
    <property type="component" value="Unassembled WGS sequence"/>
</dbReference>
<proteinExistence type="predicted"/>
<evidence type="ECO:0008006" key="4">
    <source>
        <dbReference type="Google" id="ProtNLM"/>
    </source>
</evidence>
<reference evidence="2 3" key="1">
    <citation type="submission" date="2017-10" db="EMBL/GenBank/DDBJ databases">
        <title>Whole genome sequencing of members of genus Pseudoxanthomonas.</title>
        <authorList>
            <person name="Kumar S."/>
            <person name="Bansal K."/>
            <person name="Kaur A."/>
            <person name="Patil P."/>
            <person name="Sharma S."/>
            <person name="Patil P.B."/>
        </authorList>
    </citation>
    <scope>NUCLEOTIDE SEQUENCE [LARGE SCALE GENOMIC DNA]</scope>
    <source>
        <strain evidence="2 3">DSM 17109</strain>
    </source>
</reference>
<dbReference type="EMBL" id="PDWW01000043">
    <property type="protein sequence ID" value="KAF1720643.1"/>
    <property type="molecule type" value="Genomic_DNA"/>
</dbReference>
<feature type="transmembrane region" description="Helical" evidence="1">
    <location>
        <begin position="21"/>
        <end position="43"/>
    </location>
</feature>
<keyword evidence="1" id="KW-0812">Transmembrane</keyword>
<protein>
    <recommendedName>
        <fullName evidence="4">DUF4175 domain-containing protein</fullName>
    </recommendedName>
</protein>
<name>A0ABQ6ZCC5_9GAMM</name>
<evidence type="ECO:0000256" key="1">
    <source>
        <dbReference type="SAM" id="Phobius"/>
    </source>
</evidence>